<feature type="region of interest" description="Disordered" evidence="1">
    <location>
        <begin position="371"/>
        <end position="391"/>
    </location>
</feature>
<dbReference type="AlphaFoldDB" id="A0A0L0FKE2"/>
<proteinExistence type="predicted"/>
<organism evidence="4 5">
    <name type="scientific">Sphaeroforma arctica JP610</name>
    <dbReference type="NCBI Taxonomy" id="667725"/>
    <lineage>
        <taxon>Eukaryota</taxon>
        <taxon>Ichthyosporea</taxon>
        <taxon>Ichthyophonida</taxon>
        <taxon>Sphaeroforma</taxon>
    </lineage>
</organism>
<gene>
    <name evidence="4" type="ORF">SARC_10287</name>
</gene>
<dbReference type="InterPro" id="IPR004302">
    <property type="entry name" value="Cellulose/chitin-bd_N"/>
</dbReference>
<feature type="region of interest" description="Disordered" evidence="1">
    <location>
        <begin position="426"/>
        <end position="455"/>
    </location>
</feature>
<keyword evidence="5" id="KW-1185">Reference proteome</keyword>
<dbReference type="RefSeq" id="XP_014151149.1">
    <property type="nucleotide sequence ID" value="XM_014295674.1"/>
</dbReference>
<dbReference type="EMBL" id="KQ242793">
    <property type="protein sequence ID" value="KNC77247.1"/>
    <property type="molecule type" value="Genomic_DNA"/>
</dbReference>
<sequence length="500" mass="53968">MKTTTLFAVALSVVNNGSVLGHAYLSWPEARNVPNNYEPQSLAAGGPGTVLMGESYRHGLCGNKWHESPQNWNVPTAPKVTYTQGSVIDVSVIVTAHHLGYFDLQLCDSSDINEECFFRHKLTRPNCDPNVHDCTKWWKPLLESEKSLYPVTANGGYMAQTVPSGTVLLKTQFQLPANVHCTNCVLRWHYFTTNSCPPENHSQNPMQISEEFWNCADIRIDAVQGPDATTNTLPSEALMNALPLRQPQNLMGTGFNEYCPPEAIGEYEEYASVLQCYNPTGPECEYGGVAPSPKPTAAPTMPPTITTAEASTTDGATPPMNAECGNCVGCLHPGNNGWRACYTDWSPITCAMNAQYGYDACYPSEGIPVETESYTPSDEASTSVSSSPPSTATTLFISSTHTVSSSEIIAPSTTVSPTSAIESTTVFSSATESTPTTDSVSSPTETDTPTWTPGGNSKYLSCAESQCYGCLRIGYQCDGPTQGKEACDGWLDDGYVWCEI</sequence>
<reference evidence="4 5" key="1">
    <citation type="submission" date="2011-02" db="EMBL/GenBank/DDBJ databases">
        <title>The Genome Sequence of Sphaeroforma arctica JP610.</title>
        <authorList>
            <consortium name="The Broad Institute Genome Sequencing Platform"/>
            <person name="Russ C."/>
            <person name="Cuomo C."/>
            <person name="Young S.K."/>
            <person name="Zeng Q."/>
            <person name="Gargeya S."/>
            <person name="Alvarado L."/>
            <person name="Berlin A."/>
            <person name="Chapman S.B."/>
            <person name="Chen Z."/>
            <person name="Freedman E."/>
            <person name="Gellesch M."/>
            <person name="Goldberg J."/>
            <person name="Griggs A."/>
            <person name="Gujja S."/>
            <person name="Heilman E."/>
            <person name="Heiman D."/>
            <person name="Howarth C."/>
            <person name="Mehta T."/>
            <person name="Neiman D."/>
            <person name="Pearson M."/>
            <person name="Roberts A."/>
            <person name="Saif S."/>
            <person name="Shea T."/>
            <person name="Shenoy N."/>
            <person name="Sisk P."/>
            <person name="Stolte C."/>
            <person name="Sykes S."/>
            <person name="White J."/>
            <person name="Yandava C."/>
            <person name="Burger G."/>
            <person name="Gray M.W."/>
            <person name="Holland P.W.H."/>
            <person name="King N."/>
            <person name="Lang F.B.F."/>
            <person name="Roger A.J."/>
            <person name="Ruiz-Trillo I."/>
            <person name="Haas B."/>
            <person name="Nusbaum C."/>
            <person name="Birren B."/>
        </authorList>
    </citation>
    <scope>NUCLEOTIDE SEQUENCE [LARGE SCALE GENOMIC DNA]</scope>
    <source>
        <strain evidence="4 5">JP610</strain>
    </source>
</reference>
<accession>A0A0L0FKE2</accession>
<evidence type="ECO:0000313" key="4">
    <source>
        <dbReference type="EMBL" id="KNC77247.1"/>
    </source>
</evidence>
<dbReference type="OrthoDB" id="64893at2759"/>
<feature type="domain" description="Chitin-binding type-4" evidence="3">
    <location>
        <begin position="36"/>
        <end position="218"/>
    </location>
</feature>
<dbReference type="GeneID" id="25910791"/>
<feature type="compositionally biased region" description="Low complexity" evidence="1">
    <location>
        <begin position="431"/>
        <end position="450"/>
    </location>
</feature>
<keyword evidence="2" id="KW-0732">Signal</keyword>
<evidence type="ECO:0000256" key="1">
    <source>
        <dbReference type="SAM" id="MobiDB-lite"/>
    </source>
</evidence>
<name>A0A0L0FKE2_9EUKA</name>
<feature type="chain" id="PRO_5005538803" description="Chitin-binding type-4 domain-containing protein" evidence="2">
    <location>
        <begin position="22"/>
        <end position="500"/>
    </location>
</feature>
<evidence type="ECO:0000256" key="2">
    <source>
        <dbReference type="SAM" id="SignalP"/>
    </source>
</evidence>
<dbReference type="Pfam" id="PF03067">
    <property type="entry name" value="LPMO_10"/>
    <property type="match status" value="1"/>
</dbReference>
<dbReference type="Proteomes" id="UP000054560">
    <property type="component" value="Unassembled WGS sequence"/>
</dbReference>
<dbReference type="eggNOG" id="ENOG502QUV5">
    <property type="taxonomic scope" value="Eukaryota"/>
</dbReference>
<evidence type="ECO:0000313" key="5">
    <source>
        <dbReference type="Proteomes" id="UP000054560"/>
    </source>
</evidence>
<protein>
    <recommendedName>
        <fullName evidence="3">Chitin-binding type-4 domain-containing protein</fullName>
    </recommendedName>
</protein>
<feature type="compositionally biased region" description="Low complexity" evidence="1">
    <location>
        <begin position="375"/>
        <end position="391"/>
    </location>
</feature>
<evidence type="ECO:0000259" key="3">
    <source>
        <dbReference type="Pfam" id="PF03067"/>
    </source>
</evidence>
<feature type="signal peptide" evidence="2">
    <location>
        <begin position="1"/>
        <end position="21"/>
    </location>
</feature>